<dbReference type="RefSeq" id="WP_171597520.1">
    <property type="nucleotide sequence ID" value="NZ_RZNH01000060.1"/>
</dbReference>
<comment type="caution">
    <text evidence="5">The sequence shown here is derived from an EMBL/GenBank/DDBJ whole genome shotgun (WGS) entry which is preliminary data.</text>
</comment>
<keyword evidence="1" id="KW-0805">Transcription regulation</keyword>
<accession>A0ABX1X2D6</accession>
<evidence type="ECO:0000256" key="3">
    <source>
        <dbReference type="ARBA" id="ARBA00023163"/>
    </source>
</evidence>
<evidence type="ECO:0000256" key="1">
    <source>
        <dbReference type="ARBA" id="ARBA00023015"/>
    </source>
</evidence>
<feature type="domain" description="Transcriptional regulator LacI/GalR-like sensor" evidence="4">
    <location>
        <begin position="6"/>
        <end position="130"/>
    </location>
</feature>
<keyword evidence="2" id="KW-0238">DNA-binding</keyword>
<dbReference type="EMBL" id="RZNH01000060">
    <property type="protein sequence ID" value="NOU62254.1"/>
    <property type="molecule type" value="Genomic_DNA"/>
</dbReference>
<dbReference type="PANTHER" id="PTHR30146">
    <property type="entry name" value="LACI-RELATED TRANSCRIPTIONAL REPRESSOR"/>
    <property type="match status" value="1"/>
</dbReference>
<dbReference type="SUPFAM" id="SSF53822">
    <property type="entry name" value="Periplasmic binding protein-like I"/>
    <property type="match status" value="1"/>
</dbReference>
<evidence type="ECO:0000313" key="5">
    <source>
        <dbReference type="EMBL" id="NOU62254.1"/>
    </source>
</evidence>
<evidence type="ECO:0000313" key="6">
    <source>
        <dbReference type="Proteomes" id="UP000732105"/>
    </source>
</evidence>
<gene>
    <name evidence="5" type="ORF">ELS83_20865</name>
</gene>
<dbReference type="Pfam" id="PF13377">
    <property type="entry name" value="Peripla_BP_3"/>
    <property type="match status" value="1"/>
</dbReference>
<dbReference type="InterPro" id="IPR028082">
    <property type="entry name" value="Peripla_BP_I"/>
</dbReference>
<reference evidence="5 6" key="1">
    <citation type="submission" date="2018-12" db="EMBL/GenBank/DDBJ databases">
        <title>Marinifilum JC070 sp. nov., a marine bacterium isolated from Yongle Blue Hole in the South China Sea.</title>
        <authorList>
            <person name="Fu T."/>
        </authorList>
    </citation>
    <scope>NUCLEOTIDE SEQUENCE [LARGE SCALE GENOMIC DNA]</scope>
    <source>
        <strain evidence="5 6">JC070</strain>
    </source>
</reference>
<dbReference type="PANTHER" id="PTHR30146:SF109">
    <property type="entry name" value="HTH-TYPE TRANSCRIPTIONAL REGULATOR GALS"/>
    <property type="match status" value="1"/>
</dbReference>
<dbReference type="CDD" id="cd06267">
    <property type="entry name" value="PBP1_LacI_sugar_binding-like"/>
    <property type="match status" value="1"/>
</dbReference>
<keyword evidence="3" id="KW-0804">Transcription</keyword>
<proteinExistence type="predicted"/>
<name>A0ABX1X2D6_9BACT</name>
<evidence type="ECO:0000259" key="4">
    <source>
        <dbReference type="Pfam" id="PF13377"/>
    </source>
</evidence>
<dbReference type="Proteomes" id="UP000732105">
    <property type="component" value="Unassembled WGS sequence"/>
</dbReference>
<keyword evidence="6" id="KW-1185">Reference proteome</keyword>
<dbReference type="Gene3D" id="3.40.50.2300">
    <property type="match status" value="1"/>
</dbReference>
<dbReference type="InterPro" id="IPR046335">
    <property type="entry name" value="LacI/GalR-like_sensor"/>
</dbReference>
<evidence type="ECO:0000256" key="2">
    <source>
        <dbReference type="ARBA" id="ARBA00023125"/>
    </source>
</evidence>
<protein>
    <submittedName>
        <fullName evidence="5">LacI family transcriptional regulator</fullName>
    </submittedName>
</protein>
<organism evidence="5 6">
    <name type="scientific">Marinifilum caeruleilacunae</name>
    <dbReference type="NCBI Taxonomy" id="2499076"/>
    <lineage>
        <taxon>Bacteria</taxon>
        <taxon>Pseudomonadati</taxon>
        <taxon>Bacteroidota</taxon>
        <taxon>Bacteroidia</taxon>
        <taxon>Marinilabiliales</taxon>
        <taxon>Marinifilaceae</taxon>
    </lineage>
</organism>
<sequence length="171" mass="19713">MACILGIKSSTPYKIRIKDIKHAMQEIGNINIHVIGDDFSVQNGYQETKLLLRRKERSTAIFALSNTITMGCLKSLKEDTLKLPDDISVITFDDYPYLDFSETPITRIAQPVEHMCETALKYLLSKLNNELKLIIDHVTLRSDLKYETLLKKIYYFFSQVQIVYLLSCVNN</sequence>